<reference evidence="2 3" key="1">
    <citation type="submission" date="2015-12" db="EMBL/GenBank/DDBJ databases">
        <title>The genome of Folsomia candida.</title>
        <authorList>
            <person name="Faddeeva A."/>
            <person name="Derks M.F."/>
            <person name="Anvar Y."/>
            <person name="Smit S."/>
            <person name="Van Straalen N."/>
            <person name="Roelofs D."/>
        </authorList>
    </citation>
    <scope>NUCLEOTIDE SEQUENCE [LARGE SCALE GENOMIC DNA]</scope>
    <source>
        <strain evidence="2 3">VU population</strain>
        <tissue evidence="2">Whole body</tissue>
    </source>
</reference>
<dbReference type="Proteomes" id="UP000198287">
    <property type="component" value="Unassembled WGS sequence"/>
</dbReference>
<protein>
    <submittedName>
        <fullName evidence="2">Uncharacterized protein</fullName>
    </submittedName>
</protein>
<gene>
    <name evidence="2" type="ORF">Fcan01_09746</name>
</gene>
<feature type="chain" id="PRO_5013370782" evidence="1">
    <location>
        <begin position="25"/>
        <end position="581"/>
    </location>
</feature>
<dbReference type="AlphaFoldDB" id="A0A226EFM1"/>
<keyword evidence="1" id="KW-0732">Signal</keyword>
<name>A0A226EFM1_FOLCA</name>
<evidence type="ECO:0000256" key="1">
    <source>
        <dbReference type="SAM" id="SignalP"/>
    </source>
</evidence>
<evidence type="ECO:0000313" key="3">
    <source>
        <dbReference type="Proteomes" id="UP000198287"/>
    </source>
</evidence>
<keyword evidence="3" id="KW-1185">Reference proteome</keyword>
<comment type="caution">
    <text evidence="2">The sequence shown here is derived from an EMBL/GenBank/DDBJ whole genome shotgun (WGS) entry which is preliminary data.</text>
</comment>
<accession>A0A226EFM1</accession>
<evidence type="ECO:0000313" key="2">
    <source>
        <dbReference type="EMBL" id="OXA56342.1"/>
    </source>
</evidence>
<sequence length="581" mass="63842">MAPNRCNLVLVTSCICLLSQLVNSSSIKKRNAPSPVASIIEEKIKSVPAELFALDKVFLQQIDKTNKVSKYTLQGEETPVYERNNEVDSGKEVVVLSSEEDKLPFKKMKRVYVVLKHTEGKNYVACLAIIRDAAPSDKDAQIIEGKSRVIEWSIFDEHIIHGRHISSLLTIICSASMTANCLFNASVVTAAPDKFVKSPPYKSKSSPNNVKEEVELTPLVSGDGSDPVENYDTFSDLDVNRFEGRGFGDFFSAVGQIGLLPTVLGGASGIICTALAIVGICGHGKGSTDLNIINESGVPLDPNMIQELVGRRKRATDTTTPSIDYPGWKTQFGNPTKGLILAKEEETYFFGFGNCPSQKPDEAALLKSAKTEDVISYYRTVLRTDCLPATSGLINGYVSQGIIKLNDKNIELVADHRFLTQAKLGLPELIMVSGATELSAFSIVFQDHYKRGKSPSAQVGPDGSRKISKSTGFIGEVFLTYLKLARQSARHHVATLSRTAVLNLNTIFTKLAQDEQNLQRCADCVEGKEVNLNDRLYIMGLSLFIKKGLGFDEKEPNIFKAFETFYKGNADKFEKFVNVYS</sequence>
<organism evidence="2 3">
    <name type="scientific">Folsomia candida</name>
    <name type="common">Springtail</name>
    <dbReference type="NCBI Taxonomy" id="158441"/>
    <lineage>
        <taxon>Eukaryota</taxon>
        <taxon>Metazoa</taxon>
        <taxon>Ecdysozoa</taxon>
        <taxon>Arthropoda</taxon>
        <taxon>Hexapoda</taxon>
        <taxon>Collembola</taxon>
        <taxon>Entomobryomorpha</taxon>
        <taxon>Isotomoidea</taxon>
        <taxon>Isotomidae</taxon>
        <taxon>Proisotominae</taxon>
        <taxon>Folsomia</taxon>
    </lineage>
</organism>
<dbReference type="EMBL" id="LNIX01000004">
    <property type="protein sequence ID" value="OXA56342.1"/>
    <property type="molecule type" value="Genomic_DNA"/>
</dbReference>
<feature type="signal peptide" evidence="1">
    <location>
        <begin position="1"/>
        <end position="24"/>
    </location>
</feature>
<dbReference type="OrthoDB" id="8297527at2759"/>
<proteinExistence type="predicted"/>